<dbReference type="PANTHER" id="PTHR12203">
    <property type="entry name" value="KDEL LYS-ASP-GLU-LEU CONTAINING - RELATED"/>
    <property type="match status" value="1"/>
</dbReference>
<dbReference type="Proteomes" id="UP001338125">
    <property type="component" value="Unassembled WGS sequence"/>
</dbReference>
<proteinExistence type="predicted"/>
<keyword evidence="2" id="KW-0472">Membrane</keyword>
<evidence type="ECO:0000313" key="5">
    <source>
        <dbReference type="Proteomes" id="UP001338125"/>
    </source>
</evidence>
<dbReference type="EMBL" id="JAVFKD010000014">
    <property type="protein sequence ID" value="KAK5990145.1"/>
    <property type="molecule type" value="Genomic_DNA"/>
</dbReference>
<feature type="region of interest" description="Disordered" evidence="1">
    <location>
        <begin position="39"/>
        <end position="76"/>
    </location>
</feature>
<gene>
    <name evidence="4" type="ORF">PT974_08411</name>
</gene>
<feature type="transmembrane region" description="Helical" evidence="2">
    <location>
        <begin position="12"/>
        <end position="31"/>
    </location>
</feature>
<evidence type="ECO:0000256" key="1">
    <source>
        <dbReference type="SAM" id="MobiDB-lite"/>
    </source>
</evidence>
<organism evidence="4 5">
    <name type="scientific">Cladobotryum mycophilum</name>
    <dbReference type="NCBI Taxonomy" id="491253"/>
    <lineage>
        <taxon>Eukaryota</taxon>
        <taxon>Fungi</taxon>
        <taxon>Dikarya</taxon>
        <taxon>Ascomycota</taxon>
        <taxon>Pezizomycotina</taxon>
        <taxon>Sordariomycetes</taxon>
        <taxon>Hypocreomycetidae</taxon>
        <taxon>Hypocreales</taxon>
        <taxon>Hypocreaceae</taxon>
        <taxon>Cladobotryum</taxon>
    </lineage>
</organism>
<dbReference type="PANTHER" id="PTHR12203:SF104">
    <property type="entry name" value="PROTEIN CAP1, PUTATIVE (AFU_ORTHOLOGUE AFUA_1G05595)-RELATED"/>
    <property type="match status" value="1"/>
</dbReference>
<comment type="caution">
    <text evidence="4">The sequence shown here is derived from an EMBL/GenBank/DDBJ whole genome shotgun (WGS) entry which is preliminary data.</text>
</comment>
<accession>A0ABR0SDB4</accession>
<keyword evidence="2" id="KW-1133">Transmembrane helix</keyword>
<dbReference type="Pfam" id="PF05686">
    <property type="entry name" value="Glyco_transf_90"/>
    <property type="match status" value="1"/>
</dbReference>
<dbReference type="InterPro" id="IPR051091">
    <property type="entry name" value="O-Glucosyltr/Glycosyltrsf_90"/>
</dbReference>
<keyword evidence="2" id="KW-0812">Transmembrane</keyword>
<dbReference type="SMART" id="SM00672">
    <property type="entry name" value="CAP10"/>
    <property type="match status" value="1"/>
</dbReference>
<reference evidence="4 5" key="1">
    <citation type="submission" date="2024-01" db="EMBL/GenBank/DDBJ databases">
        <title>Complete genome of Cladobotryum mycophilum ATHUM6906.</title>
        <authorList>
            <person name="Christinaki A.C."/>
            <person name="Myridakis A.I."/>
            <person name="Kouvelis V.N."/>
        </authorList>
    </citation>
    <scope>NUCLEOTIDE SEQUENCE [LARGE SCALE GENOMIC DNA]</scope>
    <source>
        <strain evidence="4 5">ATHUM6906</strain>
    </source>
</reference>
<sequence>MLDLKMRRRPHNVVAAVLFFSFCAYTFIRIATRPPLLETLEPTPGEEKTSTPVTWEELPTITGGPKPKSAPGTSSHPISYLMTDAQKEFEQVKKRQSTSLEAAVKEYRRRYGMPPPPHFDKWYEFAKSNGVQLVDEFDTIYDLITPFWGLQPKTIRSRVKEALGFDNGLVGVAIRNHEVTHTESGLEWQQNATKGMMEKFIKYLPDMDLAFNIHDEPRVMIPHDDLSRLVDKAKKETMAALNANTRLVNDFSARAPELNDGRSFEETKLSRFNVFPHQATWTNSRMSCPPDSPARILDDERADDLSKYGVSDLGFIYNMTAMSDICFTPSLSSSYGFFDRPNTYKVVHDLFPIFSQSKVSSYADIVYPSPWYWYEKVAYNEGMDKPWNQKDDSLYWRGSTTGGFSRSGHFVQKINSKAEAKIMVNNGDSWEAKEVPRGDYRDLIDVHFSHVGQCDPGDCEAQVQFFDVVDHVEQQDAWGYKYLLDIDGNAFSGRFYAFLQSHSLTFKLALFREWHSEWLKPWVHFVPMSLQGDDWLENVRFFNDSSSADAGQKMAAASREWANKMVRKEDMEAWFFRLLLEYARVIDDNRANLGFDPSNRE</sequence>
<keyword evidence="5" id="KW-1185">Reference proteome</keyword>
<evidence type="ECO:0000256" key="2">
    <source>
        <dbReference type="SAM" id="Phobius"/>
    </source>
</evidence>
<evidence type="ECO:0000259" key="3">
    <source>
        <dbReference type="SMART" id="SM00672"/>
    </source>
</evidence>
<dbReference type="InterPro" id="IPR006598">
    <property type="entry name" value="CAP10"/>
</dbReference>
<evidence type="ECO:0000313" key="4">
    <source>
        <dbReference type="EMBL" id="KAK5990145.1"/>
    </source>
</evidence>
<feature type="domain" description="Glycosyl transferase CAP10" evidence="3">
    <location>
        <begin position="309"/>
        <end position="589"/>
    </location>
</feature>
<name>A0ABR0SDB4_9HYPO</name>
<protein>
    <submittedName>
        <fullName evidence="4">Beta-1,2-xylosyltransferase 1-like protein</fullName>
    </submittedName>
</protein>